<comment type="subcellular location">
    <subcellularLocation>
        <location evidence="1">Cell outer membrane</location>
    </subcellularLocation>
</comment>
<dbReference type="RefSeq" id="WP_137402484.1">
    <property type="nucleotide sequence ID" value="NZ_BMIU01000001.1"/>
</dbReference>
<keyword evidence="3 6" id="KW-0732">Signal</keyword>
<name>A0ABQ1UIQ2_9BACT</name>
<gene>
    <name evidence="9" type="ORF">GCM10011339_02800</name>
</gene>
<evidence type="ECO:0000256" key="1">
    <source>
        <dbReference type="ARBA" id="ARBA00004442"/>
    </source>
</evidence>
<keyword evidence="4" id="KW-0472">Membrane</keyword>
<evidence type="ECO:0000313" key="9">
    <source>
        <dbReference type="EMBL" id="GGF18306.1"/>
    </source>
</evidence>
<dbReference type="InterPro" id="IPR011990">
    <property type="entry name" value="TPR-like_helical_dom_sf"/>
</dbReference>
<dbReference type="PROSITE" id="PS51257">
    <property type="entry name" value="PROKAR_LIPOPROTEIN"/>
    <property type="match status" value="1"/>
</dbReference>
<comment type="similarity">
    <text evidence="2">Belongs to the SusD family.</text>
</comment>
<evidence type="ECO:0000256" key="5">
    <source>
        <dbReference type="ARBA" id="ARBA00023237"/>
    </source>
</evidence>
<evidence type="ECO:0000256" key="6">
    <source>
        <dbReference type="SAM" id="SignalP"/>
    </source>
</evidence>
<dbReference type="InterPro" id="IPR012944">
    <property type="entry name" value="SusD_RagB_dom"/>
</dbReference>
<evidence type="ECO:0000259" key="8">
    <source>
        <dbReference type="Pfam" id="PF14322"/>
    </source>
</evidence>
<organism evidence="9 10">
    <name type="scientific">Echinicola rosea</name>
    <dbReference type="NCBI Taxonomy" id="1807691"/>
    <lineage>
        <taxon>Bacteria</taxon>
        <taxon>Pseudomonadati</taxon>
        <taxon>Bacteroidota</taxon>
        <taxon>Cytophagia</taxon>
        <taxon>Cytophagales</taxon>
        <taxon>Cyclobacteriaceae</taxon>
        <taxon>Echinicola</taxon>
    </lineage>
</organism>
<accession>A0ABQ1UIQ2</accession>
<feature type="domain" description="RagB/SusD" evidence="7">
    <location>
        <begin position="337"/>
        <end position="608"/>
    </location>
</feature>
<keyword evidence="5" id="KW-0998">Cell outer membrane</keyword>
<evidence type="ECO:0000259" key="7">
    <source>
        <dbReference type="Pfam" id="PF07980"/>
    </source>
</evidence>
<dbReference type="SUPFAM" id="SSF48452">
    <property type="entry name" value="TPR-like"/>
    <property type="match status" value="1"/>
</dbReference>
<dbReference type="InterPro" id="IPR033985">
    <property type="entry name" value="SusD-like_N"/>
</dbReference>
<evidence type="ECO:0000256" key="3">
    <source>
        <dbReference type="ARBA" id="ARBA00022729"/>
    </source>
</evidence>
<keyword evidence="10" id="KW-1185">Reference proteome</keyword>
<reference evidence="10" key="1">
    <citation type="journal article" date="2019" name="Int. J. Syst. Evol. Microbiol.">
        <title>The Global Catalogue of Microorganisms (GCM) 10K type strain sequencing project: providing services to taxonomists for standard genome sequencing and annotation.</title>
        <authorList>
            <consortium name="The Broad Institute Genomics Platform"/>
            <consortium name="The Broad Institute Genome Sequencing Center for Infectious Disease"/>
            <person name="Wu L."/>
            <person name="Ma J."/>
        </authorList>
    </citation>
    <scope>NUCLEOTIDE SEQUENCE [LARGE SCALE GENOMIC DNA]</scope>
    <source>
        <strain evidence="10">CGMCC 1.15407</strain>
    </source>
</reference>
<dbReference type="Proteomes" id="UP000647339">
    <property type="component" value="Unassembled WGS sequence"/>
</dbReference>
<evidence type="ECO:0000256" key="4">
    <source>
        <dbReference type="ARBA" id="ARBA00023136"/>
    </source>
</evidence>
<dbReference type="EMBL" id="BMIU01000001">
    <property type="protein sequence ID" value="GGF18306.1"/>
    <property type="molecule type" value="Genomic_DNA"/>
</dbReference>
<dbReference type="Pfam" id="PF14322">
    <property type="entry name" value="SusD-like_3"/>
    <property type="match status" value="1"/>
</dbReference>
<evidence type="ECO:0008006" key="11">
    <source>
        <dbReference type="Google" id="ProtNLM"/>
    </source>
</evidence>
<protein>
    <recommendedName>
        <fullName evidence="11">RagB/SusD family nutrient uptake outer membrane protein</fullName>
    </recommendedName>
</protein>
<feature type="domain" description="SusD-like N-terminal" evidence="8">
    <location>
        <begin position="26"/>
        <end position="232"/>
    </location>
</feature>
<feature type="signal peptide" evidence="6">
    <location>
        <begin position="1"/>
        <end position="24"/>
    </location>
</feature>
<evidence type="ECO:0000256" key="2">
    <source>
        <dbReference type="ARBA" id="ARBA00006275"/>
    </source>
</evidence>
<evidence type="ECO:0000313" key="10">
    <source>
        <dbReference type="Proteomes" id="UP000647339"/>
    </source>
</evidence>
<proteinExistence type="inferred from homology"/>
<dbReference type="Gene3D" id="1.25.40.390">
    <property type="match status" value="1"/>
</dbReference>
<dbReference type="Pfam" id="PF07980">
    <property type="entry name" value="SusD_RagB"/>
    <property type="match status" value="1"/>
</dbReference>
<feature type="chain" id="PRO_5047006696" description="RagB/SusD family nutrient uptake outer membrane protein" evidence="6">
    <location>
        <begin position="25"/>
        <end position="608"/>
    </location>
</feature>
<sequence length="608" mass="69850">MQIKNIINKLSVGLLLSGALSMGACDYLDIVPDDVSTVEDAFKRPNEAMNFLYSLYGFMPAENDMFSAIALWGTDELVTPWDRSHYYAKRMMRGELNATDPFFDYWTPSGDIDMYDGIRQCYIFLDNIDGTPGFSEAEVTRMKGEATFLIAYYHFNLLRQYGPIVLMRGEVAFDAPEEEYFAAREPYDECVSFIAGKFDEAISLLPSSVASASELGRVTKVIAQSIKSRMYLYAASPLFNGNAEFYQDFTNKDGTPLMNTRYAEEKWLLALEETKKAIDQAEALGKQLYEHELVDGAPSEQGKLNYRYSMVQPWNEEVVWGYSRPEPYYGWQRHSMPRVAGAAYNGQAPSISMVERYYTKNGLPIDVDPEFDYTDRYDLADSTILLHRDREPRFYASIAYDRGVFLANSTEVVMHMREGEEHGWSSGQNNYSPTGYLVQKGVHPESIITTSQNQVINYPWPLVRLGELYLSYAEALNEYYGAARHTEVIEYLDEIRQRAGVPTIQEAWSRVGKTSFSKEEMREIIKQERNIELAFEGHRTWDVRRWKEGDENFNTVARGLEITANAPEDFYKVVNAENRIFNTPSYYLFPIRISELEINQNLVQNPGW</sequence>
<comment type="caution">
    <text evidence="9">The sequence shown here is derived from an EMBL/GenBank/DDBJ whole genome shotgun (WGS) entry which is preliminary data.</text>
</comment>